<dbReference type="GO" id="GO:0016020">
    <property type="term" value="C:membrane"/>
    <property type="evidence" value="ECO:0007669"/>
    <property type="project" value="UniProtKB-SubCell"/>
</dbReference>
<dbReference type="PANTHER" id="PTHR11351">
    <property type="entry name" value="ACYL-COA DESATURASE"/>
    <property type="match status" value="1"/>
</dbReference>
<dbReference type="AlphaFoldDB" id="A0A2I7N3A9"/>
<comment type="similarity">
    <text evidence="2">Belongs to the fatty acid desaturase type 2 family.</text>
</comment>
<proteinExistence type="inferred from homology"/>
<dbReference type="Pfam" id="PF01610">
    <property type="entry name" value="DDE_Tnp_ISL3"/>
    <property type="match status" value="1"/>
</dbReference>
<feature type="domain" description="Transposase IS204/IS1001/IS1096/IS1165 DDE" evidence="12">
    <location>
        <begin position="296"/>
        <end position="395"/>
    </location>
</feature>
<name>A0A2I7N3A9_9NEIS</name>
<dbReference type="Pfam" id="PF00487">
    <property type="entry name" value="FA_desaturase"/>
    <property type="match status" value="1"/>
</dbReference>
<evidence type="ECO:0000256" key="10">
    <source>
        <dbReference type="SAM" id="Phobius"/>
    </source>
</evidence>
<dbReference type="EMBL" id="CP024847">
    <property type="protein sequence ID" value="AUR50941.1"/>
    <property type="molecule type" value="Genomic_DNA"/>
</dbReference>
<keyword evidence="8" id="KW-0443">Lipid metabolism</keyword>
<evidence type="ECO:0000313" key="13">
    <source>
        <dbReference type="EMBL" id="AUR50941.1"/>
    </source>
</evidence>
<feature type="domain" description="Fatty acid desaturase" evidence="11">
    <location>
        <begin position="19"/>
        <end position="234"/>
    </location>
</feature>
<evidence type="ECO:0000256" key="1">
    <source>
        <dbReference type="ARBA" id="ARBA00004141"/>
    </source>
</evidence>
<sequence length="400" mass="46385">MSILNYFLNWLGHGFFDLPWWGYILVTLGLTHITILTVTIFLHRCQAHRAIELHAIPSHFFRLWAWMTTGMVTKEWAAIHRKHHAYADREGDPHSPHIYGLKELMLRGAELYKEEAKNKETAIKYGNGTPDDWLERNVYSKYDSLGIWLMLAINVMLFGVIGITIWAVQMIWIPFFAAGVINGLGHWFGYRNFENPDKATNLVPWGIFIGGEELHNNHHTFATSAKFSAKWYEFDLGWMWIRIMEMCKLAKVKKTIPEMYTTKAPKMLPDMQNLEAIVTNRYELAVKFARDLKADYKTEVAKLKSSVADKLSWSKAKTLLIKDKELLTPSEQSTVEQACKQSPVLQKIFAMREELSKLWARSTLTKEELVKALQDWCKRAEESGIESLRNFSLRLRSVHC</sequence>
<organism evidence="13 14">
    <name type="scientific">Aquella oligotrophica</name>
    <dbReference type="NCBI Taxonomy" id="2067065"/>
    <lineage>
        <taxon>Bacteria</taxon>
        <taxon>Pseudomonadati</taxon>
        <taxon>Pseudomonadota</taxon>
        <taxon>Betaproteobacteria</taxon>
        <taxon>Neisseriales</taxon>
        <taxon>Neisseriaceae</taxon>
        <taxon>Aquella</taxon>
    </lineage>
</organism>
<protein>
    <submittedName>
        <fullName evidence="13">Acyl-CoA desaturase</fullName>
    </submittedName>
</protein>
<evidence type="ECO:0000256" key="6">
    <source>
        <dbReference type="ARBA" id="ARBA00023002"/>
    </source>
</evidence>
<evidence type="ECO:0000259" key="11">
    <source>
        <dbReference type="Pfam" id="PF00487"/>
    </source>
</evidence>
<dbReference type="GO" id="GO:0016717">
    <property type="term" value="F:oxidoreductase activity, acting on paired donors, with oxidation of a pair of donors resulting in the reduction of molecular oxygen to two molecules of water"/>
    <property type="evidence" value="ECO:0007669"/>
    <property type="project" value="InterPro"/>
</dbReference>
<dbReference type="GO" id="GO:0006631">
    <property type="term" value="P:fatty acid metabolic process"/>
    <property type="evidence" value="ECO:0007669"/>
    <property type="project" value="UniProtKB-KW"/>
</dbReference>
<evidence type="ECO:0000256" key="4">
    <source>
        <dbReference type="ARBA" id="ARBA00022832"/>
    </source>
</evidence>
<dbReference type="InterPro" id="IPR005804">
    <property type="entry name" value="FA_desaturase_dom"/>
</dbReference>
<comment type="subcellular location">
    <subcellularLocation>
        <location evidence="1">Membrane</location>
        <topology evidence="1">Multi-pass membrane protein</topology>
    </subcellularLocation>
</comment>
<evidence type="ECO:0000256" key="5">
    <source>
        <dbReference type="ARBA" id="ARBA00022989"/>
    </source>
</evidence>
<evidence type="ECO:0000256" key="7">
    <source>
        <dbReference type="ARBA" id="ARBA00023004"/>
    </source>
</evidence>
<keyword evidence="5 10" id="KW-1133">Transmembrane helix</keyword>
<dbReference type="CDD" id="cd03505">
    <property type="entry name" value="Delta9-FADS-like"/>
    <property type="match status" value="1"/>
</dbReference>
<keyword evidence="4" id="KW-0276">Fatty acid metabolism</keyword>
<keyword evidence="3 10" id="KW-0812">Transmembrane</keyword>
<keyword evidence="7" id="KW-0408">Iron</keyword>
<reference evidence="14" key="1">
    <citation type="submission" date="2017-11" db="EMBL/GenBank/DDBJ databases">
        <authorList>
            <person name="Chan K.G."/>
            <person name="Lee L.S."/>
        </authorList>
    </citation>
    <scope>NUCLEOTIDE SEQUENCE [LARGE SCALE GENOMIC DNA]</scope>
    <source>
        <strain evidence="14">DSM 100970</strain>
    </source>
</reference>
<feature type="transmembrane region" description="Helical" evidence="10">
    <location>
        <begin position="171"/>
        <end position="190"/>
    </location>
</feature>
<gene>
    <name evidence="13" type="ORF">CUN60_01020</name>
</gene>
<evidence type="ECO:0000259" key="12">
    <source>
        <dbReference type="Pfam" id="PF01610"/>
    </source>
</evidence>
<dbReference type="InterPro" id="IPR002560">
    <property type="entry name" value="Transposase_DDE"/>
</dbReference>
<evidence type="ECO:0000256" key="3">
    <source>
        <dbReference type="ARBA" id="ARBA00022692"/>
    </source>
</evidence>
<evidence type="ECO:0000313" key="14">
    <source>
        <dbReference type="Proteomes" id="UP000236655"/>
    </source>
</evidence>
<keyword evidence="9 10" id="KW-0472">Membrane</keyword>
<feature type="transmembrane region" description="Helical" evidence="10">
    <location>
        <begin position="145"/>
        <end position="165"/>
    </location>
</feature>
<dbReference type="OrthoDB" id="9768289at2"/>
<dbReference type="KEGG" id="nba:CUN60_01020"/>
<evidence type="ECO:0000256" key="2">
    <source>
        <dbReference type="ARBA" id="ARBA00008749"/>
    </source>
</evidence>
<dbReference type="RefSeq" id="WP_102950241.1">
    <property type="nucleotide sequence ID" value="NZ_CP024847.1"/>
</dbReference>
<dbReference type="PANTHER" id="PTHR11351:SF33">
    <property type="entry name" value="DELTA-9 FATTY ACID DESATURASE, DESA"/>
    <property type="match status" value="1"/>
</dbReference>
<evidence type="ECO:0000256" key="9">
    <source>
        <dbReference type="ARBA" id="ARBA00023136"/>
    </source>
</evidence>
<evidence type="ECO:0000256" key="8">
    <source>
        <dbReference type="ARBA" id="ARBA00023098"/>
    </source>
</evidence>
<keyword evidence="6" id="KW-0560">Oxidoreductase</keyword>
<accession>A0A2I7N3A9</accession>
<feature type="transmembrane region" description="Helical" evidence="10">
    <location>
        <begin position="20"/>
        <end position="42"/>
    </location>
</feature>
<dbReference type="Proteomes" id="UP000236655">
    <property type="component" value="Chromosome"/>
</dbReference>
<keyword evidence="14" id="KW-1185">Reference proteome</keyword>
<dbReference type="InterPro" id="IPR015876">
    <property type="entry name" value="Acyl-CoA_DS"/>
</dbReference>